<protein>
    <submittedName>
        <fullName evidence="2">Uncharacterized protein</fullName>
    </submittedName>
</protein>
<proteinExistence type="predicted"/>
<evidence type="ECO:0000313" key="3">
    <source>
        <dbReference type="Proteomes" id="UP000591131"/>
    </source>
</evidence>
<evidence type="ECO:0000313" key="2">
    <source>
        <dbReference type="EMBL" id="KAF4661045.1"/>
    </source>
</evidence>
<feature type="compositionally biased region" description="Basic and acidic residues" evidence="1">
    <location>
        <begin position="90"/>
        <end position="100"/>
    </location>
</feature>
<evidence type="ECO:0000256" key="1">
    <source>
        <dbReference type="SAM" id="MobiDB-lite"/>
    </source>
</evidence>
<feature type="region of interest" description="Disordered" evidence="1">
    <location>
        <begin position="70"/>
        <end position="133"/>
    </location>
</feature>
<accession>A0A7J6LP29</accession>
<feature type="region of interest" description="Disordered" evidence="1">
    <location>
        <begin position="44"/>
        <end position="63"/>
    </location>
</feature>
<dbReference type="AlphaFoldDB" id="A0A7J6LP29"/>
<feature type="compositionally biased region" description="Polar residues" evidence="1">
    <location>
        <begin position="101"/>
        <end position="114"/>
    </location>
</feature>
<organism evidence="2 3">
    <name type="scientific">Perkinsus chesapeaki</name>
    <name type="common">Clam parasite</name>
    <name type="synonym">Perkinsus andrewsi</name>
    <dbReference type="NCBI Taxonomy" id="330153"/>
    <lineage>
        <taxon>Eukaryota</taxon>
        <taxon>Sar</taxon>
        <taxon>Alveolata</taxon>
        <taxon>Perkinsozoa</taxon>
        <taxon>Perkinsea</taxon>
        <taxon>Perkinsida</taxon>
        <taxon>Perkinsidae</taxon>
        <taxon>Perkinsus</taxon>
    </lineage>
</organism>
<reference evidence="2 3" key="1">
    <citation type="submission" date="2020-04" db="EMBL/GenBank/DDBJ databases">
        <title>Perkinsus chesapeaki whole genome sequence.</title>
        <authorList>
            <person name="Bogema D.R."/>
        </authorList>
    </citation>
    <scope>NUCLEOTIDE SEQUENCE [LARGE SCALE GENOMIC DNA]</scope>
    <source>
        <strain evidence="2">ATCC PRA-425</strain>
    </source>
</reference>
<sequence length="133" mass="14688">MPISAPQFFRNRTCGGVEDAGYDMFNPRYCMMFRVAEWMGLVGGGPCPRTQRKRSRPSMSSEQACAFLGKVDDAPECQQPPSTVLQEEEEPKRDNMDTECRLSTPSATSDLDTGSSPLDCDPSPSDQQPTQSQ</sequence>
<name>A0A7J6LP29_PERCH</name>
<comment type="caution">
    <text evidence="2">The sequence shown here is derived from an EMBL/GenBank/DDBJ whole genome shotgun (WGS) entry which is preliminary data.</text>
</comment>
<gene>
    <name evidence="2" type="ORF">FOL47_006858</name>
</gene>
<feature type="compositionally biased region" description="Low complexity" evidence="1">
    <location>
        <begin position="115"/>
        <end position="133"/>
    </location>
</feature>
<dbReference type="Proteomes" id="UP000591131">
    <property type="component" value="Unassembled WGS sequence"/>
</dbReference>
<dbReference type="EMBL" id="JAAPAO010000392">
    <property type="protein sequence ID" value="KAF4661045.1"/>
    <property type="molecule type" value="Genomic_DNA"/>
</dbReference>
<keyword evidence="3" id="KW-1185">Reference proteome</keyword>
<dbReference type="OrthoDB" id="10287315at2759"/>